<feature type="domain" description="CN hydrolase" evidence="2">
    <location>
        <begin position="1"/>
        <end position="85"/>
    </location>
</feature>
<reference evidence="3 4" key="1">
    <citation type="submission" date="2019-10" db="EMBL/GenBank/DDBJ databases">
        <title>Rubrobacter sp nov SCSIO 52915 isolated from a deep-sea sediment in the South China Sea.</title>
        <authorList>
            <person name="Chen R.W."/>
        </authorList>
    </citation>
    <scope>NUCLEOTIDE SEQUENCE [LARGE SCALE GENOMIC DNA]</scope>
    <source>
        <strain evidence="3 4">SCSIO 52915</strain>
    </source>
</reference>
<dbReference type="GO" id="GO:0000257">
    <property type="term" value="F:nitrilase activity"/>
    <property type="evidence" value="ECO:0007669"/>
    <property type="project" value="UniProtKB-ARBA"/>
</dbReference>
<dbReference type="KEGG" id="rmar:GBA65_19400"/>
<proteinExistence type="predicted"/>
<dbReference type="Proteomes" id="UP000502706">
    <property type="component" value="Chromosome"/>
</dbReference>
<dbReference type="AlphaFoldDB" id="A0A6G8Q1X7"/>
<gene>
    <name evidence="3" type="ORF">GBA65_19400</name>
</gene>
<keyword evidence="4" id="KW-1185">Reference proteome</keyword>
<evidence type="ECO:0000259" key="2">
    <source>
        <dbReference type="PROSITE" id="PS50263"/>
    </source>
</evidence>
<protein>
    <recommendedName>
        <fullName evidence="2">CN hydrolase domain-containing protein</fullName>
    </recommendedName>
</protein>
<dbReference type="InterPro" id="IPR000132">
    <property type="entry name" value="Nitrilase/CN_hydratase_CS"/>
</dbReference>
<dbReference type="SUPFAM" id="SSF56317">
    <property type="entry name" value="Carbon-nitrogen hydrolase"/>
    <property type="match status" value="1"/>
</dbReference>
<dbReference type="RefSeq" id="WP_166397998.1">
    <property type="nucleotide sequence ID" value="NZ_CP045121.1"/>
</dbReference>
<dbReference type="InterPro" id="IPR003010">
    <property type="entry name" value="C-N_Hydrolase"/>
</dbReference>
<name>A0A6G8Q1X7_9ACTN</name>
<accession>A0A6G8Q1X7</accession>
<feature type="active site" description="Proton acceptor" evidence="1">
    <location>
        <position position="41"/>
    </location>
</feature>
<sequence>MRIALAQINTVVGDVWGNVERAASALERAVEGGADLVAFPELTMTGYPPEDLLLRPSFIEENLAALGQFAGGVPEGSWRRWGSWT</sequence>
<dbReference type="Gene3D" id="3.60.110.10">
    <property type="entry name" value="Carbon-nitrogen hydrolase"/>
    <property type="match status" value="1"/>
</dbReference>
<evidence type="ECO:0000313" key="3">
    <source>
        <dbReference type="EMBL" id="QIN80327.1"/>
    </source>
</evidence>
<dbReference type="EMBL" id="CP045121">
    <property type="protein sequence ID" value="QIN80327.1"/>
    <property type="molecule type" value="Genomic_DNA"/>
</dbReference>
<evidence type="ECO:0000256" key="1">
    <source>
        <dbReference type="PROSITE-ProRule" id="PRU10139"/>
    </source>
</evidence>
<dbReference type="Pfam" id="PF00795">
    <property type="entry name" value="CN_hydrolase"/>
    <property type="match status" value="1"/>
</dbReference>
<organism evidence="3 4">
    <name type="scientific">Rubrobacter marinus</name>
    <dbReference type="NCBI Taxonomy" id="2653852"/>
    <lineage>
        <taxon>Bacteria</taxon>
        <taxon>Bacillati</taxon>
        <taxon>Actinomycetota</taxon>
        <taxon>Rubrobacteria</taxon>
        <taxon>Rubrobacterales</taxon>
        <taxon>Rubrobacteraceae</taxon>
        <taxon>Rubrobacter</taxon>
    </lineage>
</organism>
<evidence type="ECO:0000313" key="4">
    <source>
        <dbReference type="Proteomes" id="UP000502706"/>
    </source>
</evidence>
<dbReference type="PROSITE" id="PS00920">
    <property type="entry name" value="NITRIL_CHT_1"/>
    <property type="match status" value="1"/>
</dbReference>
<dbReference type="PROSITE" id="PS50263">
    <property type="entry name" value="CN_HYDROLASE"/>
    <property type="match status" value="1"/>
</dbReference>
<dbReference type="InterPro" id="IPR036526">
    <property type="entry name" value="C-N_Hydrolase_sf"/>
</dbReference>